<name>A0A7M6DLL1_9CNID</name>
<evidence type="ECO:0000259" key="7">
    <source>
        <dbReference type="Pfam" id="PF23345"/>
    </source>
</evidence>
<dbReference type="Proteomes" id="UP000594262">
    <property type="component" value="Unplaced"/>
</dbReference>
<sequence>MAGSYREISIPVSRVGNILKLQSKKGNHLVTNISSKVFEEKGGGFHFSKCSKLSANRRISWRYFDNIIELEEISDDYNLFNNKVQITVSEEFLLPNVVIKENGEELLVFLATTSSVHTLSFQHPNHQKYGFIIPQGMDVSLPSLFHNINNNLNHTQHELSEPCFQFDVSLSKGGNVNYGLVTEANTLLSVELVEGEECNITELKETSLAQRLWTGFVPSFVRGESANWMGAESVVMESLEDEAYAFTICKDLKIRVWSITTQTCILTKDLVEHIPDKLDSQPNMVGTLSLKKSEKDSSDSQFKLAAHCCLLYGSQFLVMECFKEESNLVMVHVSNFFSDHTNVQDFVITNHHLWSCWKNEDEHQLCYAPIEGGREFERGWHDVHLKASQKEELFIGIFQDAKEAYLKKIFTPNFASSETILKALQVYVKTIDSGHEFIPANDCNLPTLKESIVAVLDLEVERNTLNRELEVAELQEINAHCWSRFYSIILQCLQSRDAPLGLHINETDGKAYIIRKECEGMCSELPWVDHLYQSDLTRCEAIQGYVEMQLDTAGDSINEDIVLLFDCLKSIPEQFNGDVILGIDKDLDGNEDVKTFLSSMASCLITNTSDFEQLVGDSVERGDYYLYLEGRLKNIKDIKRAVDFILNALDVVDPATGDESEIESSGLSGEQNQQIFCSKLGVKLVTNLLLTTAESRMHLCRDLYVLLKFMSTMAGKVGIDLSDAREFESLTSSTCYELLRSYHTIVWAATNPMTTIDPNVVDNNITNLAALRLTERSPASKTARKIDETVNTDEESILSHFVHDVGLLSAVKKYRSPHRSSIQDVMNFIKNSCLNQLWVLNDKSSDFPEYLAAHGQYALLNEYLHFCDEWCLVNRGTKDFLLAQSYLGTDQPHKALKYFISAARGISLREPLLMNILEDENCSSKHHALVQYFIKVMRLFEHYNFPSFVISAASSALTIAKKDEPNIPMLWSVIFKYHLELQHHNEAYAAIVHNPDKARRENCLRHFIITLCDRGLFHEICTYPYVNLQEEVVSIIESRARTMDMTVNRFYDLLYSFHTIKSDYRKAATTMFEQACRLQVEMHGLKSLQKQAKCYLASITALQLVDSKYAWIVRPEEKISQQPSPVPGKAGSNVNEYSQSPKRREDGEQIFYSTMKKRRNVRTVIVELNDLEKEYLLVLARLKLVQHGKNETVAIGPGLSASETIGLLSQLGLFDMSFSVALKFNLPLKGIFEALASKCANLMKYKPSEFDERWNWLTLNEINSIQLVTSKSATQQALHLLQSYLKKFSKQNSSLHLKVVASKFLSINCELPSWLIKDYKTANPAELLHLYICYDMVSEATELSLGYIDAVLGHGKEQFGLNTALHATTPPVWLPYTAFDQILKPLRSNQDNPELATLLQRLETKLEEYFNQLEITTCDKIEYVSRTQQRMM</sequence>
<keyword evidence="3" id="KW-0539">Nucleus</keyword>
<evidence type="ECO:0000259" key="6">
    <source>
        <dbReference type="Pfam" id="PF11715"/>
    </source>
</evidence>
<evidence type="ECO:0000256" key="3">
    <source>
        <dbReference type="ARBA" id="ARBA00023242"/>
    </source>
</evidence>
<reference evidence="10" key="1">
    <citation type="submission" date="2021-01" db="UniProtKB">
        <authorList>
            <consortium name="EnsemblMetazoa"/>
        </authorList>
    </citation>
    <scope>IDENTIFICATION</scope>
</reference>
<feature type="domain" description="NUP160 C-terminal TPR" evidence="8">
    <location>
        <begin position="1167"/>
        <end position="1421"/>
    </location>
</feature>
<dbReference type="GO" id="GO:0017056">
    <property type="term" value="F:structural constituent of nuclear pore"/>
    <property type="evidence" value="ECO:0007669"/>
    <property type="project" value="TreeGrafter"/>
</dbReference>
<feature type="coiled-coil region" evidence="4">
    <location>
        <begin position="1392"/>
        <end position="1419"/>
    </location>
</feature>
<dbReference type="Pfam" id="PF23354">
    <property type="entry name" value="TPR_NUP160_120_M"/>
    <property type="match status" value="1"/>
</dbReference>
<dbReference type="InterPro" id="IPR021717">
    <property type="entry name" value="Nucleoporin_Nup160"/>
</dbReference>
<dbReference type="PANTHER" id="PTHR21286:SF0">
    <property type="entry name" value="NUCLEAR PORE COMPLEX PROTEIN NUP160"/>
    <property type="match status" value="1"/>
</dbReference>
<dbReference type="OrthoDB" id="67716at2759"/>
<feature type="domain" description="Nucleoporin Nup120/160 beta-propeller" evidence="6">
    <location>
        <begin position="57"/>
        <end position="517"/>
    </location>
</feature>
<dbReference type="Pfam" id="PF11715">
    <property type="entry name" value="Beta-prop_Nup120_160"/>
    <property type="match status" value="1"/>
</dbReference>
<dbReference type="PANTHER" id="PTHR21286">
    <property type="entry name" value="NUCLEAR PORE COMPLEX PROTEIN NUP160"/>
    <property type="match status" value="1"/>
</dbReference>
<dbReference type="GeneID" id="136805208"/>
<dbReference type="GO" id="GO:0005643">
    <property type="term" value="C:nuclear pore"/>
    <property type="evidence" value="ECO:0007669"/>
    <property type="project" value="TreeGrafter"/>
</dbReference>
<accession>A0A7M6DLL1</accession>
<dbReference type="Pfam" id="PF23347">
    <property type="entry name" value="TPR_Nup160_C"/>
    <property type="match status" value="1"/>
</dbReference>
<evidence type="ECO:0000259" key="8">
    <source>
        <dbReference type="Pfam" id="PF23347"/>
    </source>
</evidence>
<feature type="domain" description="NUP160 helical" evidence="7">
    <location>
        <begin position="556"/>
        <end position="784"/>
    </location>
</feature>
<evidence type="ECO:0000256" key="5">
    <source>
        <dbReference type="SAM" id="MobiDB-lite"/>
    </source>
</evidence>
<evidence type="ECO:0000259" key="9">
    <source>
        <dbReference type="Pfam" id="PF23354"/>
    </source>
</evidence>
<dbReference type="InterPro" id="IPR059141">
    <property type="entry name" value="Beta-prop_Nup120_160"/>
</dbReference>
<keyword evidence="11" id="KW-1185">Reference proteome</keyword>
<dbReference type="EnsemblMetazoa" id="CLYHEMT015114.1">
    <property type="protein sequence ID" value="CLYHEMP015114.1"/>
    <property type="gene ID" value="CLYHEMG015114"/>
</dbReference>
<organism evidence="10 11">
    <name type="scientific">Clytia hemisphaerica</name>
    <dbReference type="NCBI Taxonomy" id="252671"/>
    <lineage>
        <taxon>Eukaryota</taxon>
        <taxon>Metazoa</taxon>
        <taxon>Cnidaria</taxon>
        <taxon>Hydrozoa</taxon>
        <taxon>Hydroidolina</taxon>
        <taxon>Leptothecata</taxon>
        <taxon>Obeliida</taxon>
        <taxon>Clytiidae</taxon>
        <taxon>Clytia</taxon>
    </lineage>
</organism>
<feature type="region of interest" description="Disordered" evidence="5">
    <location>
        <begin position="1120"/>
        <end position="1143"/>
    </location>
</feature>
<dbReference type="Pfam" id="PF23345">
    <property type="entry name" value="NUP160_helical"/>
    <property type="match status" value="1"/>
</dbReference>
<dbReference type="RefSeq" id="XP_066917874.1">
    <property type="nucleotide sequence ID" value="XM_067061773.1"/>
</dbReference>
<dbReference type="InterPro" id="IPR056536">
    <property type="entry name" value="TPR_NUP160_C"/>
</dbReference>
<comment type="subcellular location">
    <subcellularLocation>
        <location evidence="1">Nucleus</location>
    </subcellularLocation>
</comment>
<protein>
    <recommendedName>
        <fullName evidence="12">Nuclear pore complex protein Nup160</fullName>
    </recommendedName>
</protein>
<feature type="domain" description="NUP160 middle TPR" evidence="9">
    <location>
        <begin position="843"/>
        <end position="1104"/>
    </location>
</feature>
<dbReference type="InterPro" id="IPR056535">
    <property type="entry name" value="TPR_NUP160_M"/>
</dbReference>
<evidence type="ECO:0000256" key="4">
    <source>
        <dbReference type="SAM" id="Coils"/>
    </source>
</evidence>
<evidence type="ECO:0000256" key="2">
    <source>
        <dbReference type="ARBA" id="ARBA00022448"/>
    </source>
</evidence>
<evidence type="ECO:0000313" key="10">
    <source>
        <dbReference type="EnsemblMetazoa" id="CLYHEMP015114.1"/>
    </source>
</evidence>
<keyword evidence="2" id="KW-0813">Transport</keyword>
<keyword evidence="4" id="KW-0175">Coiled coil</keyword>
<evidence type="ECO:0008006" key="12">
    <source>
        <dbReference type="Google" id="ProtNLM"/>
    </source>
</evidence>
<dbReference type="InterPro" id="IPR056547">
    <property type="entry name" value="NUP160_helical"/>
</dbReference>
<evidence type="ECO:0000256" key="1">
    <source>
        <dbReference type="ARBA" id="ARBA00004123"/>
    </source>
</evidence>
<proteinExistence type="predicted"/>
<evidence type="ECO:0000313" key="11">
    <source>
        <dbReference type="Proteomes" id="UP000594262"/>
    </source>
</evidence>